<dbReference type="AlphaFoldDB" id="A0A1H7RZV5"/>
<reference evidence="3" key="1">
    <citation type="submission" date="2016-10" db="EMBL/GenBank/DDBJ databases">
        <authorList>
            <person name="Varghese N."/>
            <person name="Submissions S."/>
        </authorList>
    </citation>
    <scope>NUCLEOTIDE SEQUENCE [LARGE SCALE GENOMIC DNA]</scope>
    <source>
        <strain evidence="3">DSM 44675</strain>
    </source>
</reference>
<evidence type="ECO:0000313" key="2">
    <source>
        <dbReference type="EMBL" id="SEL65772.1"/>
    </source>
</evidence>
<gene>
    <name evidence="2" type="ORF">SAMN05444583_11296</name>
</gene>
<organism evidence="2 3">
    <name type="scientific">Rhodococcus maanshanensis</name>
    <dbReference type="NCBI Taxonomy" id="183556"/>
    <lineage>
        <taxon>Bacteria</taxon>
        <taxon>Bacillati</taxon>
        <taxon>Actinomycetota</taxon>
        <taxon>Actinomycetes</taxon>
        <taxon>Mycobacteriales</taxon>
        <taxon>Nocardiaceae</taxon>
        <taxon>Rhodococcus</taxon>
    </lineage>
</organism>
<sequence>MDPFHVVHLAAEKLTLCRQRVQQATRGHRGRVGDPLDGIRRILLTRNGLLTDKQKDKLATALDGEDGICRWR</sequence>
<dbReference type="Proteomes" id="UP000198677">
    <property type="component" value="Unassembled WGS sequence"/>
</dbReference>
<evidence type="ECO:0000313" key="3">
    <source>
        <dbReference type="Proteomes" id="UP000198677"/>
    </source>
</evidence>
<feature type="domain" description="Transposase IS204/IS1001/IS1096/IS1165 DDE" evidence="1">
    <location>
        <begin position="1"/>
        <end position="63"/>
    </location>
</feature>
<dbReference type="Pfam" id="PF01610">
    <property type="entry name" value="DDE_Tnp_ISL3"/>
    <property type="match status" value="1"/>
</dbReference>
<proteinExistence type="predicted"/>
<protein>
    <submittedName>
        <fullName evidence="2">Transposase</fullName>
    </submittedName>
</protein>
<dbReference type="EMBL" id="FOAW01000012">
    <property type="protein sequence ID" value="SEL65772.1"/>
    <property type="molecule type" value="Genomic_DNA"/>
</dbReference>
<name>A0A1H7RZV5_9NOCA</name>
<accession>A0A1H7RZV5</accession>
<dbReference type="InterPro" id="IPR002560">
    <property type="entry name" value="Transposase_DDE"/>
</dbReference>
<evidence type="ECO:0000259" key="1">
    <source>
        <dbReference type="Pfam" id="PF01610"/>
    </source>
</evidence>
<keyword evidence="3" id="KW-1185">Reference proteome</keyword>